<evidence type="ECO:0008006" key="4">
    <source>
        <dbReference type="Google" id="ProtNLM"/>
    </source>
</evidence>
<feature type="chain" id="PRO_5045630035" description="Surface layer protein A domain-containing protein" evidence="1">
    <location>
        <begin position="24"/>
        <end position="271"/>
    </location>
</feature>
<reference evidence="2 3" key="1">
    <citation type="journal article" date="2021" name="Int. J. Syst. Evol. Microbiol.">
        <title>Lentilactobacillus fungorum sp. nov., isolated from spent mushroom substrates.</title>
        <authorList>
            <person name="Tohno M."/>
            <person name="Tanizawa Y."/>
            <person name="Kojima Y."/>
            <person name="Sakamoto M."/>
            <person name="Ohkuma M."/>
            <person name="Kobayashi H."/>
        </authorList>
    </citation>
    <scope>NUCLEOTIDE SEQUENCE [LARGE SCALE GENOMIC DNA]</scope>
    <source>
        <strain evidence="2 3">YK48G</strain>
    </source>
</reference>
<feature type="signal peptide" evidence="1">
    <location>
        <begin position="1"/>
        <end position="23"/>
    </location>
</feature>
<evidence type="ECO:0000313" key="2">
    <source>
        <dbReference type="EMBL" id="GHP14211.1"/>
    </source>
</evidence>
<keyword evidence="1" id="KW-0732">Signal</keyword>
<keyword evidence="3" id="KW-1185">Reference proteome</keyword>
<dbReference type="EMBL" id="BNJR01000014">
    <property type="protein sequence ID" value="GHP14211.1"/>
    <property type="molecule type" value="Genomic_DNA"/>
</dbReference>
<gene>
    <name evidence="2" type="ORF">YK48G_16360</name>
</gene>
<evidence type="ECO:0000256" key="1">
    <source>
        <dbReference type="SAM" id="SignalP"/>
    </source>
</evidence>
<name>A0ABQ3W0I7_9LACO</name>
<organism evidence="2 3">
    <name type="scientific">Lentilactobacillus fungorum</name>
    <dbReference type="NCBI Taxonomy" id="2201250"/>
    <lineage>
        <taxon>Bacteria</taxon>
        <taxon>Bacillati</taxon>
        <taxon>Bacillota</taxon>
        <taxon>Bacilli</taxon>
        <taxon>Lactobacillales</taxon>
        <taxon>Lactobacillaceae</taxon>
        <taxon>Lentilactobacillus</taxon>
    </lineage>
</organism>
<dbReference type="Proteomes" id="UP000604765">
    <property type="component" value="Unassembled WGS sequence"/>
</dbReference>
<evidence type="ECO:0000313" key="3">
    <source>
        <dbReference type="Proteomes" id="UP000604765"/>
    </source>
</evidence>
<dbReference type="RefSeq" id="WP_203630228.1">
    <property type="nucleotide sequence ID" value="NZ_BNJR01000014.1"/>
</dbReference>
<proteinExistence type="predicted"/>
<sequence length="271" mass="30333">MKKFCLGIIAAIGLLLTPTVISHADKINLKAVNANVHRYYRTNRAVTIKVGVRDKTGKHYTSRRLTLPKNTIVSSTSSGTNNKGQLDQININVQSLSYAVEKPILKTGNYLSKQDPTTSYSAARFTRVKRPAYRLAYSSGDLYAGKVPSAQDNFYQTNQVMITTDGYLEYYRYDPSSPIADPTSGFKTKPTAAAKITATKLKGNSRWLYTKTSVKGVGQKYIHKSGNYRYRLRITNLHDPQTRNFEDGPGFYSYYTIGGKRFYTLIGNDSA</sequence>
<protein>
    <recommendedName>
        <fullName evidence="4">Surface layer protein A domain-containing protein</fullName>
    </recommendedName>
</protein>
<accession>A0ABQ3W0I7</accession>
<comment type="caution">
    <text evidence="2">The sequence shown here is derived from an EMBL/GenBank/DDBJ whole genome shotgun (WGS) entry which is preliminary data.</text>
</comment>